<dbReference type="InterPro" id="IPR027417">
    <property type="entry name" value="P-loop_NTPase"/>
</dbReference>
<dbReference type="AlphaFoldDB" id="A0A644YST4"/>
<dbReference type="PANTHER" id="PTHR42957:SF1">
    <property type="entry name" value="HELICASE MJ1565-RELATED"/>
    <property type="match status" value="1"/>
</dbReference>
<gene>
    <name evidence="2" type="ORF">SDC9_77484</name>
</gene>
<protein>
    <recommendedName>
        <fullName evidence="1">Helicase HerA central domain-containing protein</fullName>
    </recommendedName>
</protein>
<feature type="domain" description="Helicase HerA central" evidence="1">
    <location>
        <begin position="221"/>
        <end position="297"/>
    </location>
</feature>
<evidence type="ECO:0000313" key="2">
    <source>
        <dbReference type="EMBL" id="MPM30931.1"/>
    </source>
</evidence>
<proteinExistence type="predicted"/>
<sequence>MENNHMNELVSTDELYQLIQQNNFIGWVFSLDYDNALVVTNDAWKYAVKGVPHNSFLVASAFTPNNYAEIDEMDREVILLRVTGTCKLPQDDDAIRTKLDNYQNQTELYPSQGREDFDAITKNKLQFGGLACRVLGTFYMKNSELALGSDIETFSVSMRMGVYLPKGAALETIVNYVDPIRKKRSKEEFRTLGITTEVLPFKIGTVRYTSTDRLHRAREIDKIPFRIQPSDFLSRRTAVLGMTRTGKSNMIKQTISVVKNISDKCKLPIGQLIYDLNGEYANANQQDSGSIADIYSEECVRYRMV</sequence>
<dbReference type="InterPro" id="IPR002789">
    <property type="entry name" value="HerA_central"/>
</dbReference>
<dbReference type="Gene3D" id="3.40.50.300">
    <property type="entry name" value="P-loop containing nucleotide triphosphate hydrolases"/>
    <property type="match status" value="1"/>
</dbReference>
<organism evidence="2">
    <name type="scientific">bioreactor metagenome</name>
    <dbReference type="NCBI Taxonomy" id="1076179"/>
    <lineage>
        <taxon>unclassified sequences</taxon>
        <taxon>metagenomes</taxon>
        <taxon>ecological metagenomes</taxon>
    </lineage>
</organism>
<evidence type="ECO:0000259" key="1">
    <source>
        <dbReference type="Pfam" id="PF01935"/>
    </source>
</evidence>
<reference evidence="2" key="1">
    <citation type="submission" date="2019-08" db="EMBL/GenBank/DDBJ databases">
        <authorList>
            <person name="Kucharzyk K."/>
            <person name="Murdoch R.W."/>
            <person name="Higgins S."/>
            <person name="Loffler F."/>
        </authorList>
    </citation>
    <scope>NUCLEOTIDE SEQUENCE</scope>
</reference>
<name>A0A644YST4_9ZZZZ</name>
<dbReference type="EMBL" id="VSSQ01005930">
    <property type="protein sequence ID" value="MPM30931.1"/>
    <property type="molecule type" value="Genomic_DNA"/>
</dbReference>
<comment type="caution">
    <text evidence="2">The sequence shown here is derived from an EMBL/GenBank/DDBJ whole genome shotgun (WGS) entry which is preliminary data.</text>
</comment>
<dbReference type="PANTHER" id="PTHR42957">
    <property type="entry name" value="HELICASE MJ1565-RELATED"/>
    <property type="match status" value="1"/>
</dbReference>
<dbReference type="Pfam" id="PF01935">
    <property type="entry name" value="DUF87"/>
    <property type="match status" value="1"/>
</dbReference>
<dbReference type="InterPro" id="IPR008571">
    <property type="entry name" value="HerA-like"/>
</dbReference>
<accession>A0A644YST4</accession>